<name>A0A179DNY5_9SPHI</name>
<comment type="caution">
    <text evidence="2">The sequence shown here is derived from an EMBL/GenBank/DDBJ whole genome shotgun (WGS) entry which is preliminary data.</text>
</comment>
<dbReference type="AlphaFoldDB" id="A0A179DNY5"/>
<dbReference type="STRING" id="1826909.A5893_03725"/>
<keyword evidence="3" id="KW-1185">Reference proteome</keyword>
<dbReference type="InterPro" id="IPR029063">
    <property type="entry name" value="SAM-dependent_MTases_sf"/>
</dbReference>
<dbReference type="PANTHER" id="PTHR34203">
    <property type="entry name" value="METHYLTRANSFERASE, FKBM FAMILY PROTEIN"/>
    <property type="match status" value="1"/>
</dbReference>
<evidence type="ECO:0000259" key="1">
    <source>
        <dbReference type="Pfam" id="PF05050"/>
    </source>
</evidence>
<sequence length="282" mass="33282">MNDFWKKNIINGLKILFQFSIFKKAFFFIKVLNKNTDLFNNQHQAYLFKNKIHFNLNLYDWIQCQLFFLNRYEDFELNVVEDILEKGDNCIDIGANFGLYSLCCAYIVGNNGKVISFEPYYENYKVLETNLKLNKFTNVQLVKLAVSDKNSILNLYYNGNIQNLGMVSSYNFDESAPIKVFTITIDEFLLINKIESLKFIKIDIEGGEYLALKGMINTLKELKPIIQIEIDDEILANTPYKSSDIHNFFKENNYELYMPQLKKQKKLLRLPYSKNYYFKSRS</sequence>
<evidence type="ECO:0000313" key="3">
    <source>
        <dbReference type="Proteomes" id="UP000078459"/>
    </source>
</evidence>
<protein>
    <recommendedName>
        <fullName evidence="1">Methyltransferase FkbM domain-containing protein</fullName>
    </recommendedName>
</protein>
<proteinExistence type="predicted"/>
<accession>A0A179DNY5</accession>
<feature type="domain" description="Methyltransferase FkbM" evidence="1">
    <location>
        <begin position="92"/>
        <end position="256"/>
    </location>
</feature>
<dbReference type="InterPro" id="IPR052514">
    <property type="entry name" value="SAM-dependent_MTase"/>
</dbReference>
<dbReference type="SUPFAM" id="SSF53335">
    <property type="entry name" value="S-adenosyl-L-methionine-dependent methyltransferases"/>
    <property type="match status" value="1"/>
</dbReference>
<dbReference type="EMBL" id="LWHJ01000011">
    <property type="protein sequence ID" value="OAQ42233.1"/>
    <property type="molecule type" value="Genomic_DNA"/>
</dbReference>
<dbReference type="NCBIfam" id="TIGR01444">
    <property type="entry name" value="fkbM_fam"/>
    <property type="match status" value="1"/>
</dbReference>
<dbReference type="InterPro" id="IPR006342">
    <property type="entry name" value="FkbM_mtfrase"/>
</dbReference>
<evidence type="ECO:0000313" key="2">
    <source>
        <dbReference type="EMBL" id="OAQ42233.1"/>
    </source>
</evidence>
<dbReference type="Proteomes" id="UP000078459">
    <property type="component" value="Unassembled WGS sequence"/>
</dbReference>
<gene>
    <name evidence="2" type="ORF">A5893_03725</name>
</gene>
<dbReference type="Gene3D" id="3.40.50.150">
    <property type="entry name" value="Vaccinia Virus protein VP39"/>
    <property type="match status" value="1"/>
</dbReference>
<dbReference type="PANTHER" id="PTHR34203:SF15">
    <property type="entry name" value="SLL1173 PROTEIN"/>
    <property type="match status" value="1"/>
</dbReference>
<reference evidence="2 3" key="2">
    <citation type="submission" date="2016-06" db="EMBL/GenBank/DDBJ databases">
        <title>Pedobacter psychrophilus sp. nov., isolated from Antarctic fragmentary rock.</title>
        <authorList>
            <person name="Svec P."/>
        </authorList>
    </citation>
    <scope>NUCLEOTIDE SEQUENCE [LARGE SCALE GENOMIC DNA]</scope>
    <source>
        <strain evidence="2 3">CCM 8644</strain>
    </source>
</reference>
<reference evidence="2 3" key="1">
    <citation type="submission" date="2016-04" db="EMBL/GenBank/DDBJ databases">
        <authorList>
            <person name="Evans L.H."/>
            <person name="Alamgir A."/>
            <person name="Owens N."/>
            <person name="Weber N.D."/>
            <person name="Virtaneva K."/>
            <person name="Barbian K."/>
            <person name="Babar A."/>
            <person name="Rosenke K."/>
        </authorList>
    </citation>
    <scope>NUCLEOTIDE SEQUENCE [LARGE SCALE GENOMIC DNA]</scope>
    <source>
        <strain evidence="2 3">CCM 8644</strain>
    </source>
</reference>
<dbReference type="Pfam" id="PF05050">
    <property type="entry name" value="Methyltransf_21"/>
    <property type="match status" value="1"/>
</dbReference>
<organism evidence="2 3">
    <name type="scientific">Pedobacter psychrophilus</name>
    <dbReference type="NCBI Taxonomy" id="1826909"/>
    <lineage>
        <taxon>Bacteria</taxon>
        <taxon>Pseudomonadati</taxon>
        <taxon>Bacteroidota</taxon>
        <taxon>Sphingobacteriia</taxon>
        <taxon>Sphingobacteriales</taxon>
        <taxon>Sphingobacteriaceae</taxon>
        <taxon>Pedobacter</taxon>
    </lineage>
</organism>